<feature type="domain" description="Major facilitator superfamily (MFS) profile" evidence="8">
    <location>
        <begin position="1"/>
        <end position="439"/>
    </location>
</feature>
<feature type="transmembrane region" description="Helical" evidence="7">
    <location>
        <begin position="412"/>
        <end position="433"/>
    </location>
</feature>
<evidence type="ECO:0000256" key="7">
    <source>
        <dbReference type="SAM" id="Phobius"/>
    </source>
</evidence>
<evidence type="ECO:0000256" key="5">
    <source>
        <dbReference type="ARBA" id="ARBA00022989"/>
    </source>
</evidence>
<feature type="transmembrane region" description="Helical" evidence="7">
    <location>
        <begin position="210"/>
        <end position="230"/>
    </location>
</feature>
<evidence type="ECO:0000256" key="6">
    <source>
        <dbReference type="ARBA" id="ARBA00023136"/>
    </source>
</evidence>
<keyword evidence="6 7" id="KW-0472">Membrane</keyword>
<feature type="transmembrane region" description="Helical" evidence="7">
    <location>
        <begin position="156"/>
        <end position="174"/>
    </location>
</feature>
<keyword evidence="2" id="KW-0813">Transport</keyword>
<feature type="transmembrane region" description="Helical" evidence="7">
    <location>
        <begin position="34"/>
        <end position="55"/>
    </location>
</feature>
<feature type="transmembrane region" description="Helical" evidence="7">
    <location>
        <begin position="288"/>
        <end position="308"/>
    </location>
</feature>
<evidence type="ECO:0000256" key="1">
    <source>
        <dbReference type="ARBA" id="ARBA00004651"/>
    </source>
</evidence>
<dbReference type="Gene3D" id="1.20.1250.20">
    <property type="entry name" value="MFS general substrate transporter like domains"/>
    <property type="match status" value="1"/>
</dbReference>
<keyword evidence="5 7" id="KW-1133">Transmembrane helix</keyword>
<keyword evidence="3" id="KW-1003">Cell membrane</keyword>
<evidence type="ECO:0000256" key="2">
    <source>
        <dbReference type="ARBA" id="ARBA00022448"/>
    </source>
</evidence>
<feature type="transmembrane region" description="Helical" evidence="7">
    <location>
        <begin position="67"/>
        <end position="89"/>
    </location>
</feature>
<dbReference type="CDD" id="cd17321">
    <property type="entry name" value="MFS_MMR_MDR_like"/>
    <property type="match status" value="1"/>
</dbReference>
<dbReference type="PROSITE" id="PS50850">
    <property type="entry name" value="MFS"/>
    <property type="match status" value="1"/>
</dbReference>
<feature type="transmembrane region" description="Helical" evidence="7">
    <location>
        <begin position="315"/>
        <end position="334"/>
    </location>
</feature>
<reference evidence="9 10" key="1">
    <citation type="submission" date="2017-05" db="EMBL/GenBank/DDBJ databases">
        <authorList>
            <person name="Varghese N."/>
            <person name="Submissions S."/>
        </authorList>
    </citation>
    <scope>NUCLEOTIDE SEQUENCE [LARGE SCALE GENOMIC DNA]</scope>
    <source>
        <strain evidence="9 10">DSM 26001</strain>
    </source>
</reference>
<feature type="transmembrane region" description="Helical" evidence="7">
    <location>
        <begin position="186"/>
        <end position="204"/>
    </location>
</feature>
<feature type="transmembrane region" description="Helical" evidence="7">
    <location>
        <begin position="128"/>
        <end position="150"/>
    </location>
</feature>
<evidence type="ECO:0000313" key="10">
    <source>
        <dbReference type="Proteomes" id="UP001158049"/>
    </source>
</evidence>
<keyword evidence="4 7" id="KW-0812">Transmembrane</keyword>
<accession>A0ABY1QBB7</accession>
<dbReference type="InterPro" id="IPR020846">
    <property type="entry name" value="MFS_dom"/>
</dbReference>
<evidence type="ECO:0000259" key="8">
    <source>
        <dbReference type="PROSITE" id="PS50850"/>
    </source>
</evidence>
<dbReference type="PRINTS" id="PR01036">
    <property type="entry name" value="TCRTETB"/>
</dbReference>
<dbReference type="Proteomes" id="UP001158049">
    <property type="component" value="Unassembled WGS sequence"/>
</dbReference>
<evidence type="ECO:0000256" key="4">
    <source>
        <dbReference type="ARBA" id="ARBA00022692"/>
    </source>
</evidence>
<organism evidence="9 10">
    <name type="scientific">Noviherbaspirillum suwonense</name>
    <dbReference type="NCBI Taxonomy" id="1224511"/>
    <lineage>
        <taxon>Bacteria</taxon>
        <taxon>Pseudomonadati</taxon>
        <taxon>Pseudomonadota</taxon>
        <taxon>Betaproteobacteria</taxon>
        <taxon>Burkholderiales</taxon>
        <taxon>Oxalobacteraceae</taxon>
        <taxon>Noviherbaspirillum</taxon>
    </lineage>
</organism>
<comment type="caution">
    <text evidence="9">The sequence shown here is derived from an EMBL/GenBank/DDBJ whole genome shotgun (WGS) entry which is preliminary data.</text>
</comment>
<feature type="transmembrane region" description="Helical" evidence="7">
    <location>
        <begin position="95"/>
        <end position="116"/>
    </location>
</feature>
<dbReference type="PANTHER" id="PTHR42718">
    <property type="entry name" value="MAJOR FACILITATOR SUPERFAMILY MULTIDRUG TRANSPORTER MFSC"/>
    <property type="match status" value="1"/>
</dbReference>
<evidence type="ECO:0000313" key="9">
    <source>
        <dbReference type="EMBL" id="SMP66488.1"/>
    </source>
</evidence>
<dbReference type="PANTHER" id="PTHR42718:SF46">
    <property type="entry name" value="BLR6921 PROTEIN"/>
    <property type="match status" value="1"/>
</dbReference>
<proteinExistence type="predicted"/>
<dbReference type="InterPro" id="IPR011701">
    <property type="entry name" value="MFS"/>
</dbReference>
<dbReference type="Pfam" id="PF07690">
    <property type="entry name" value="MFS_1"/>
    <property type="match status" value="1"/>
</dbReference>
<dbReference type="Gene3D" id="1.20.1720.10">
    <property type="entry name" value="Multidrug resistance protein D"/>
    <property type="match status" value="1"/>
</dbReference>
<dbReference type="EMBL" id="FXUL01000012">
    <property type="protein sequence ID" value="SMP66488.1"/>
    <property type="molecule type" value="Genomic_DNA"/>
</dbReference>
<dbReference type="InterPro" id="IPR036259">
    <property type="entry name" value="MFS_trans_sf"/>
</dbReference>
<gene>
    <name evidence="9" type="ORF">SAMN06295970_1122</name>
</gene>
<dbReference type="SUPFAM" id="SSF103473">
    <property type="entry name" value="MFS general substrate transporter"/>
    <property type="match status" value="1"/>
</dbReference>
<feature type="transmembrane region" description="Helical" evidence="7">
    <location>
        <begin position="387"/>
        <end position="406"/>
    </location>
</feature>
<sequence>MLSVCIGVGMASLDTAIANTALPAMAEQLHATPAASVWIINIYHLAMVATLLPLAALSEIVGYRRMCIAGVALFTAASLACALSGSLPALVTARLLQGLGASALMSVNGALLRVIYPAHLRGRGFGTNALVVAVGFALGPSVASMILSVWSWPWLFAINVPLGVIAVALGLRVLPRTARHGGRFDVMAAVYTMGAFGLLILALSDAAHLAPLPATLAELALAVLFFVLLLRHEAGKKAPILPTDLFRRPAFALSSLTAVCTFACQSLAFVSLPFYFESVLNRSPIETGFLMTPWAVFVGIMAPIAGRLSDRHSPGLLGGIGLAVLAAGMMSLYFLPLQSTALDISWRMAVCGIGFGFFQAPNLKAIMGSAPPHRSGGASGIIAISRLTGQSIGAALVALCLSLSSLHGASHALLLGALFAALACIASFSRLLVPVLPMD</sequence>
<keyword evidence="10" id="KW-1185">Reference proteome</keyword>
<protein>
    <submittedName>
        <fullName evidence="9">MFS transporter, DHA2 family, multidrug resistance protein</fullName>
    </submittedName>
</protein>
<feature type="transmembrane region" description="Helical" evidence="7">
    <location>
        <begin position="251"/>
        <end position="276"/>
    </location>
</feature>
<name>A0ABY1QBB7_9BURK</name>
<comment type="subcellular location">
    <subcellularLocation>
        <location evidence="1">Cell membrane</location>
        <topology evidence="1">Multi-pass membrane protein</topology>
    </subcellularLocation>
</comment>
<evidence type="ECO:0000256" key="3">
    <source>
        <dbReference type="ARBA" id="ARBA00022475"/>
    </source>
</evidence>